<organism evidence="1 2">
    <name type="scientific">Dactylosporangium sucinum</name>
    <dbReference type="NCBI Taxonomy" id="1424081"/>
    <lineage>
        <taxon>Bacteria</taxon>
        <taxon>Bacillati</taxon>
        <taxon>Actinomycetota</taxon>
        <taxon>Actinomycetes</taxon>
        <taxon>Micromonosporales</taxon>
        <taxon>Micromonosporaceae</taxon>
        <taxon>Dactylosporangium</taxon>
    </lineage>
</organism>
<protein>
    <recommendedName>
        <fullName evidence="3">DUF4177 domain-containing protein</fullName>
    </recommendedName>
</protein>
<evidence type="ECO:0000313" key="2">
    <source>
        <dbReference type="Proteomes" id="UP000642070"/>
    </source>
</evidence>
<dbReference type="AlphaFoldDB" id="A0A917U2G1"/>
<dbReference type="EMBL" id="BMPI01000035">
    <property type="protein sequence ID" value="GGM52948.1"/>
    <property type="molecule type" value="Genomic_DNA"/>
</dbReference>
<evidence type="ECO:0000313" key="1">
    <source>
        <dbReference type="EMBL" id="GGM52948.1"/>
    </source>
</evidence>
<gene>
    <name evidence="1" type="ORF">GCM10007977_063180</name>
</gene>
<reference evidence="1" key="1">
    <citation type="journal article" date="2014" name="Int. J. Syst. Evol. Microbiol.">
        <title>Complete genome sequence of Corynebacterium casei LMG S-19264T (=DSM 44701T), isolated from a smear-ripened cheese.</title>
        <authorList>
            <consortium name="US DOE Joint Genome Institute (JGI-PGF)"/>
            <person name="Walter F."/>
            <person name="Albersmeier A."/>
            <person name="Kalinowski J."/>
            <person name="Ruckert C."/>
        </authorList>
    </citation>
    <scope>NUCLEOTIDE SEQUENCE</scope>
    <source>
        <strain evidence="1">JCM 19831</strain>
    </source>
</reference>
<keyword evidence="2" id="KW-1185">Reference proteome</keyword>
<sequence length="84" mass="8810">MADHPAVTAARTAHTRGDVVFQHVLTLSPHVGVQPAGRSLPNAADDVNPVLNAVAAAGWDLVTASVFNHAGSTAIGMAYVWRRR</sequence>
<dbReference type="Proteomes" id="UP000642070">
    <property type="component" value="Unassembled WGS sequence"/>
</dbReference>
<proteinExistence type="predicted"/>
<name>A0A917U2G1_9ACTN</name>
<comment type="caution">
    <text evidence="1">The sequence shown here is derived from an EMBL/GenBank/DDBJ whole genome shotgun (WGS) entry which is preliminary data.</text>
</comment>
<reference evidence="1" key="2">
    <citation type="submission" date="2020-09" db="EMBL/GenBank/DDBJ databases">
        <authorList>
            <person name="Sun Q."/>
            <person name="Ohkuma M."/>
        </authorList>
    </citation>
    <scope>NUCLEOTIDE SEQUENCE</scope>
    <source>
        <strain evidence="1">JCM 19831</strain>
    </source>
</reference>
<accession>A0A917U2G1</accession>
<evidence type="ECO:0008006" key="3">
    <source>
        <dbReference type="Google" id="ProtNLM"/>
    </source>
</evidence>